<dbReference type="GO" id="GO:0030527">
    <property type="term" value="F:structural constituent of chromatin"/>
    <property type="evidence" value="ECO:0007669"/>
    <property type="project" value="InterPro"/>
</dbReference>
<dbReference type="SMART" id="SM00428">
    <property type="entry name" value="H3"/>
    <property type="match status" value="1"/>
</dbReference>
<evidence type="ECO:0000313" key="4">
    <source>
        <dbReference type="Proteomes" id="UP000315496"/>
    </source>
</evidence>
<dbReference type="InterPro" id="IPR007125">
    <property type="entry name" value="H2A/H2B/H3"/>
</dbReference>
<dbReference type="VEuPathDB" id="GiardiaDB:GMRT_15577"/>
<dbReference type="EMBL" id="VDLU01000002">
    <property type="protein sequence ID" value="TNJ28831.1"/>
    <property type="molecule type" value="Genomic_DNA"/>
</dbReference>
<accession>A0A4Z1T8I9</accession>
<dbReference type="OrthoDB" id="420022at2759"/>
<sequence>MPPERRERGPEIRGTRKERRVRAYNNPPKVVQQQVTSTMKRIYKDQSRNSCLFPRLPFARIVRDIVLRLKPDGGESIRFQSFALEALQYATETLLLELFIDALRCTTHGNRVTLMQKDINLALSIRRDSWGDH</sequence>
<proteinExistence type="inferred from homology"/>
<dbReference type="SUPFAM" id="SSF47113">
    <property type="entry name" value="Histone-fold"/>
    <property type="match status" value="1"/>
</dbReference>
<dbReference type="GO" id="GO:0003677">
    <property type="term" value="F:DNA binding"/>
    <property type="evidence" value="ECO:0007669"/>
    <property type="project" value="InterPro"/>
</dbReference>
<dbReference type="Proteomes" id="UP000315496">
    <property type="component" value="Chromosome 2"/>
</dbReference>
<evidence type="ECO:0000259" key="2">
    <source>
        <dbReference type="Pfam" id="PF00125"/>
    </source>
</evidence>
<comment type="caution">
    <text evidence="3">The sequence shown here is derived from an EMBL/GenBank/DDBJ whole genome shotgun (WGS) entry which is preliminary data.</text>
</comment>
<dbReference type="AlphaFoldDB" id="A0A4Z1T8I9"/>
<reference evidence="3 4" key="1">
    <citation type="submission" date="2019-05" db="EMBL/GenBank/DDBJ databases">
        <title>The compact genome of Giardia muris reveals important steps in the evolution of intestinal protozoan parasites.</title>
        <authorList>
            <person name="Xu F."/>
            <person name="Jimenez-Gonzalez A."/>
            <person name="Einarsson E."/>
            <person name="Astvaldsson A."/>
            <person name="Peirasmaki D."/>
            <person name="Eckmann L."/>
            <person name="Andersson J.O."/>
            <person name="Svard S.G."/>
            <person name="Jerlstrom-Hultqvist J."/>
        </authorList>
    </citation>
    <scope>NUCLEOTIDE SEQUENCE [LARGE SCALE GENOMIC DNA]</scope>
    <source>
        <strain evidence="3 4">Roberts-Thomson</strain>
    </source>
</reference>
<dbReference type="Gene3D" id="1.10.20.10">
    <property type="entry name" value="Histone, subunit A"/>
    <property type="match status" value="1"/>
</dbReference>
<dbReference type="GO" id="GO:0046982">
    <property type="term" value="F:protein heterodimerization activity"/>
    <property type="evidence" value="ECO:0007669"/>
    <property type="project" value="InterPro"/>
</dbReference>
<dbReference type="PANTHER" id="PTHR45810:SF1">
    <property type="entry name" value="HISTONE H3-LIKE CENTROMERIC PROTEIN A"/>
    <property type="match status" value="1"/>
</dbReference>
<dbReference type="InterPro" id="IPR000164">
    <property type="entry name" value="Histone_H3/CENP-A"/>
</dbReference>
<name>A0A4Z1T8I9_GIAMU</name>
<comment type="similarity">
    <text evidence="1">Belongs to the histone H3 family.</text>
</comment>
<protein>
    <submittedName>
        <fullName evidence="3">Histone H3</fullName>
    </submittedName>
</protein>
<evidence type="ECO:0000256" key="1">
    <source>
        <dbReference type="ARBA" id="ARBA00010343"/>
    </source>
</evidence>
<dbReference type="PANTHER" id="PTHR45810">
    <property type="entry name" value="HISTONE H3.2"/>
    <property type="match status" value="1"/>
</dbReference>
<gene>
    <name evidence="3" type="ORF">GMRT_15577</name>
</gene>
<organism evidence="3 4">
    <name type="scientific">Giardia muris</name>
    <dbReference type="NCBI Taxonomy" id="5742"/>
    <lineage>
        <taxon>Eukaryota</taxon>
        <taxon>Metamonada</taxon>
        <taxon>Diplomonadida</taxon>
        <taxon>Hexamitidae</taxon>
        <taxon>Giardiinae</taxon>
        <taxon>Giardia</taxon>
    </lineage>
</organism>
<dbReference type="GO" id="GO:0000786">
    <property type="term" value="C:nucleosome"/>
    <property type="evidence" value="ECO:0007669"/>
    <property type="project" value="InterPro"/>
</dbReference>
<dbReference type="Pfam" id="PF00125">
    <property type="entry name" value="Histone"/>
    <property type="match status" value="1"/>
</dbReference>
<dbReference type="InterPro" id="IPR009072">
    <property type="entry name" value="Histone-fold"/>
</dbReference>
<feature type="domain" description="Core Histone H2A/H2B/H3" evidence="2">
    <location>
        <begin position="36"/>
        <end position="124"/>
    </location>
</feature>
<evidence type="ECO:0000313" key="3">
    <source>
        <dbReference type="EMBL" id="TNJ28831.1"/>
    </source>
</evidence>
<keyword evidence="4" id="KW-1185">Reference proteome</keyword>